<evidence type="ECO:0000313" key="1">
    <source>
        <dbReference type="EMBL" id="MBO0947298.1"/>
    </source>
</evidence>
<comment type="caution">
    <text evidence="1">The sequence shown here is derived from an EMBL/GenBank/DDBJ whole genome shotgun (WGS) entry which is preliminary data.</text>
</comment>
<dbReference type="PANTHER" id="PTHR34408:SF2">
    <property type="entry name" value="CELL WALL-BINDING PROTEIN YWSB"/>
    <property type="match status" value="1"/>
</dbReference>
<gene>
    <name evidence="1" type="ORF">J2I46_01805</name>
</gene>
<reference evidence="1 2" key="1">
    <citation type="submission" date="2021-03" db="EMBL/GenBank/DDBJ databases">
        <title>Fibrella sp. HMF5405 genome sequencing and assembly.</title>
        <authorList>
            <person name="Kang H."/>
            <person name="Kim H."/>
            <person name="Bae S."/>
            <person name="Joh K."/>
        </authorList>
    </citation>
    <scope>NUCLEOTIDE SEQUENCE [LARGE SCALE GENOMIC DNA]</scope>
    <source>
        <strain evidence="1 2">HMF5405</strain>
    </source>
</reference>
<dbReference type="EMBL" id="JAFMYW010000001">
    <property type="protein sequence ID" value="MBO0947298.1"/>
    <property type="molecule type" value="Genomic_DNA"/>
</dbReference>
<sequence length="198" mass="22095">METNPLSWSPVVTKQQLVQCGADPKHVGTYIDPLNRYLPMAGYAITTPLRLIHLLAQLLHEADKFKTAEEYASGADYEGRVDLGNIHPGDGVRFKGRGLIQCTGRTNYAAYSKKTGIDYLAHPEWLERPDDAVLVSLWYWKTRNLNVYADRDDVLSISQAINQGSVAKPGSKRRLPNGYAARRIYLGKCQAVFMPDAA</sequence>
<protein>
    <recommendedName>
        <fullName evidence="3">Glycoside hydrolase family 19 catalytic domain-containing protein</fullName>
    </recommendedName>
</protein>
<dbReference type="RefSeq" id="WP_207327214.1">
    <property type="nucleotide sequence ID" value="NZ_JAFMYW010000001.1"/>
</dbReference>
<proteinExistence type="predicted"/>
<dbReference type="PANTHER" id="PTHR34408">
    <property type="entry name" value="FAMILY PROTEIN, PUTATIVE-RELATED"/>
    <property type="match status" value="1"/>
</dbReference>
<dbReference type="InterPro" id="IPR052354">
    <property type="entry name" value="Cell_Wall_Dynamics_Protein"/>
</dbReference>
<evidence type="ECO:0008006" key="3">
    <source>
        <dbReference type="Google" id="ProtNLM"/>
    </source>
</evidence>
<evidence type="ECO:0000313" key="2">
    <source>
        <dbReference type="Proteomes" id="UP000664628"/>
    </source>
</evidence>
<dbReference type="SUPFAM" id="SSF53955">
    <property type="entry name" value="Lysozyme-like"/>
    <property type="match status" value="1"/>
</dbReference>
<keyword evidence="2" id="KW-1185">Reference proteome</keyword>
<organism evidence="1 2">
    <name type="scientific">Fibrella forsythiae</name>
    <dbReference type="NCBI Taxonomy" id="2817061"/>
    <lineage>
        <taxon>Bacteria</taxon>
        <taxon>Pseudomonadati</taxon>
        <taxon>Bacteroidota</taxon>
        <taxon>Cytophagia</taxon>
        <taxon>Cytophagales</taxon>
        <taxon>Spirosomataceae</taxon>
        <taxon>Fibrella</taxon>
    </lineage>
</organism>
<dbReference type="Gene3D" id="1.10.530.10">
    <property type="match status" value="1"/>
</dbReference>
<name>A0ABS3JBD8_9BACT</name>
<dbReference type="Proteomes" id="UP000664628">
    <property type="component" value="Unassembled WGS sequence"/>
</dbReference>
<accession>A0ABS3JBD8</accession>
<dbReference type="InterPro" id="IPR023346">
    <property type="entry name" value="Lysozyme-like_dom_sf"/>
</dbReference>